<dbReference type="FunFam" id="1.20.5.170:FF:000060">
    <property type="entry name" value="protein ABSCISIC ACID-INSENSITIVE 5 isoform X1"/>
    <property type="match status" value="1"/>
</dbReference>
<comment type="caution">
    <text evidence="12">The sequence shown here is derived from an EMBL/GenBank/DDBJ whole genome shotgun (WGS) entry which is preliminary data.</text>
</comment>
<gene>
    <name evidence="12" type="ORF">Gotri_023301</name>
</gene>
<dbReference type="GO" id="GO:0043565">
    <property type="term" value="F:sequence-specific DNA binding"/>
    <property type="evidence" value="ECO:0007669"/>
    <property type="project" value="UniProtKB-ARBA"/>
</dbReference>
<evidence type="ECO:0000256" key="5">
    <source>
        <dbReference type="ARBA" id="ARBA00023125"/>
    </source>
</evidence>
<dbReference type="SMART" id="SM00338">
    <property type="entry name" value="BRLZ"/>
    <property type="match status" value="1"/>
</dbReference>
<feature type="domain" description="BZIP" evidence="11">
    <location>
        <begin position="336"/>
        <end position="388"/>
    </location>
</feature>
<keyword evidence="6" id="KW-0804">Transcription</keyword>
<evidence type="ECO:0000313" key="13">
    <source>
        <dbReference type="Proteomes" id="UP000593568"/>
    </source>
</evidence>
<keyword evidence="9" id="KW-0175">Coiled coil</keyword>
<evidence type="ECO:0000256" key="6">
    <source>
        <dbReference type="ARBA" id="ARBA00023163"/>
    </source>
</evidence>
<dbReference type="GO" id="GO:0009651">
    <property type="term" value="P:response to salt stress"/>
    <property type="evidence" value="ECO:0007669"/>
    <property type="project" value="UniProtKB-ARBA"/>
</dbReference>
<keyword evidence="7" id="KW-0539">Nucleus</keyword>
<dbReference type="GO" id="GO:0009738">
    <property type="term" value="P:abscisic acid-activated signaling pathway"/>
    <property type="evidence" value="ECO:0007669"/>
    <property type="project" value="UniProtKB-KW"/>
</dbReference>
<keyword evidence="2" id="KW-0597">Phosphoprotein</keyword>
<dbReference type="CDD" id="cd14707">
    <property type="entry name" value="bZIP_plant_BZIP46"/>
    <property type="match status" value="1"/>
</dbReference>
<evidence type="ECO:0000256" key="4">
    <source>
        <dbReference type="ARBA" id="ARBA00023015"/>
    </source>
</evidence>
<proteinExistence type="inferred from homology"/>
<accession>A0A7J9DIM4</accession>
<evidence type="ECO:0000259" key="11">
    <source>
        <dbReference type="PROSITE" id="PS50217"/>
    </source>
</evidence>
<dbReference type="PROSITE" id="PS00036">
    <property type="entry name" value="BZIP_BASIC"/>
    <property type="match status" value="1"/>
</dbReference>
<evidence type="ECO:0000256" key="7">
    <source>
        <dbReference type="ARBA" id="ARBA00023242"/>
    </source>
</evidence>
<dbReference type="Gene3D" id="1.20.5.170">
    <property type="match status" value="1"/>
</dbReference>
<name>A0A7J9DIM4_9ROSI</name>
<dbReference type="Pfam" id="PF00170">
    <property type="entry name" value="bZIP_1"/>
    <property type="match status" value="1"/>
</dbReference>
<feature type="region of interest" description="Disordered" evidence="10">
    <location>
        <begin position="141"/>
        <end position="160"/>
    </location>
</feature>
<dbReference type="InterPro" id="IPR004827">
    <property type="entry name" value="bZIP"/>
</dbReference>
<dbReference type="Proteomes" id="UP000593568">
    <property type="component" value="Unassembled WGS sequence"/>
</dbReference>
<keyword evidence="4" id="KW-0805">Transcription regulation</keyword>
<dbReference type="SUPFAM" id="SSF57959">
    <property type="entry name" value="Leucine zipper domain"/>
    <property type="match status" value="1"/>
</dbReference>
<dbReference type="PANTHER" id="PTHR22952">
    <property type="entry name" value="CAMP-RESPONSE ELEMENT BINDING PROTEIN-RELATED"/>
    <property type="match status" value="1"/>
</dbReference>
<dbReference type="GO" id="GO:0009845">
    <property type="term" value="P:seed germination"/>
    <property type="evidence" value="ECO:0007669"/>
    <property type="project" value="UniProtKB-ARBA"/>
</dbReference>
<evidence type="ECO:0000256" key="2">
    <source>
        <dbReference type="ARBA" id="ARBA00022553"/>
    </source>
</evidence>
<keyword evidence="3" id="KW-0938">Abscisic acid signaling pathway</keyword>
<dbReference type="EMBL" id="JABEZW010000002">
    <property type="protein sequence ID" value="MBA0760567.1"/>
    <property type="molecule type" value="Genomic_DNA"/>
</dbReference>
<comment type="subcellular location">
    <subcellularLocation>
        <location evidence="1">Nucleus</location>
    </subcellularLocation>
</comment>
<sequence>MVVEDSEVGEVESTLKEVDQQLKNYHPLSALGRQSSIYSLTLDEFQHTLCGKNFGSMNMDEFLTSIWNAEENQATNSINNNHHNNGVNEQVSNHVNLSLNETASSKGVARQSSLPRQGSLSLPAPLCRKTVDEVWSEIHKVQQGQGQSNKSNVQNAENTSTRQPTFGEMTLEDFLVKAGVVREPCVPPAVPPHSQHQQQFGLHQASNNPAVGPSFVPRPIMGMGGSGGFGGSTYQTMPPSGVLGDSSGYLNDGKGGGGYQPAAAPPSTAICYNGKVGAAGGFGPGQAMGVVSPISPVSPDGICTNQVDNAATQFGIEIGGLRGRKRIIDGPIEKVVERRQRRMIKNRESAARSRARKQAYTVELEAELNQLKQENTHLKQALVELERKRKQQVNHSTDSMSFTMHHMKVGNISIDGYKHHTRFIFLLCSSYFWRFLSLQYFEEWSMKTQTKAQKAKEKLRLMRRNLSGPL</sequence>
<dbReference type="GO" id="GO:0009414">
    <property type="term" value="P:response to water deprivation"/>
    <property type="evidence" value="ECO:0007669"/>
    <property type="project" value="UniProtKB-ARBA"/>
</dbReference>
<dbReference type="AlphaFoldDB" id="A0A7J9DIM4"/>
<feature type="compositionally biased region" description="Polar residues" evidence="10">
    <location>
        <begin position="142"/>
        <end position="160"/>
    </location>
</feature>
<dbReference type="InterPro" id="IPR046347">
    <property type="entry name" value="bZIP_sf"/>
</dbReference>
<reference evidence="12 13" key="1">
    <citation type="journal article" date="2019" name="Genome Biol. Evol.">
        <title>Insights into the evolution of the New World diploid cottons (Gossypium, subgenus Houzingenia) based on genome sequencing.</title>
        <authorList>
            <person name="Grover C.E."/>
            <person name="Arick M.A. 2nd"/>
            <person name="Thrash A."/>
            <person name="Conover J.L."/>
            <person name="Sanders W.S."/>
            <person name="Peterson D.G."/>
            <person name="Frelichowski J.E."/>
            <person name="Scheffler J.A."/>
            <person name="Scheffler B.E."/>
            <person name="Wendel J.F."/>
        </authorList>
    </citation>
    <scope>NUCLEOTIDE SEQUENCE [LARGE SCALE GENOMIC DNA]</scope>
    <source>
        <strain evidence="12">8</strain>
        <tissue evidence="12">Leaf</tissue>
    </source>
</reference>
<dbReference type="GO" id="GO:0045893">
    <property type="term" value="P:positive regulation of DNA-templated transcription"/>
    <property type="evidence" value="ECO:0007669"/>
    <property type="project" value="InterPro"/>
</dbReference>
<evidence type="ECO:0000256" key="1">
    <source>
        <dbReference type="ARBA" id="ARBA00004123"/>
    </source>
</evidence>
<feature type="coiled-coil region" evidence="9">
    <location>
        <begin position="354"/>
        <end position="391"/>
    </location>
</feature>
<dbReference type="PROSITE" id="PS50217">
    <property type="entry name" value="BZIP"/>
    <property type="match status" value="1"/>
</dbReference>
<organism evidence="12 13">
    <name type="scientific">Gossypium trilobum</name>
    <dbReference type="NCBI Taxonomy" id="34281"/>
    <lineage>
        <taxon>Eukaryota</taxon>
        <taxon>Viridiplantae</taxon>
        <taxon>Streptophyta</taxon>
        <taxon>Embryophyta</taxon>
        <taxon>Tracheophyta</taxon>
        <taxon>Spermatophyta</taxon>
        <taxon>Magnoliopsida</taxon>
        <taxon>eudicotyledons</taxon>
        <taxon>Gunneridae</taxon>
        <taxon>Pentapetalae</taxon>
        <taxon>rosids</taxon>
        <taxon>malvids</taxon>
        <taxon>Malvales</taxon>
        <taxon>Malvaceae</taxon>
        <taxon>Malvoideae</taxon>
        <taxon>Gossypium</taxon>
    </lineage>
</organism>
<keyword evidence="5" id="KW-0238">DNA-binding</keyword>
<evidence type="ECO:0000256" key="8">
    <source>
        <dbReference type="ARBA" id="ARBA00061369"/>
    </source>
</evidence>
<evidence type="ECO:0000313" key="12">
    <source>
        <dbReference type="EMBL" id="MBA0760567.1"/>
    </source>
</evidence>
<keyword evidence="13" id="KW-1185">Reference proteome</keyword>
<comment type="similarity">
    <text evidence="8">Belongs to the bZIP family. ABI5 subfamily.</text>
</comment>
<evidence type="ECO:0000256" key="9">
    <source>
        <dbReference type="SAM" id="Coils"/>
    </source>
</evidence>
<dbReference type="GO" id="GO:0005634">
    <property type="term" value="C:nucleus"/>
    <property type="evidence" value="ECO:0007669"/>
    <property type="project" value="UniProtKB-SubCell"/>
</dbReference>
<dbReference type="InterPro" id="IPR043452">
    <property type="entry name" value="BZIP46-like"/>
</dbReference>
<dbReference type="PANTHER" id="PTHR22952:SF175">
    <property type="entry name" value="PROTEIN ABSCISIC ACID-INSENSITIVE 5"/>
    <property type="match status" value="1"/>
</dbReference>
<evidence type="ECO:0000256" key="3">
    <source>
        <dbReference type="ARBA" id="ARBA00022682"/>
    </source>
</evidence>
<dbReference type="GO" id="GO:0003700">
    <property type="term" value="F:DNA-binding transcription factor activity"/>
    <property type="evidence" value="ECO:0007669"/>
    <property type="project" value="InterPro"/>
</dbReference>
<protein>
    <recommendedName>
        <fullName evidence="11">BZIP domain-containing protein</fullName>
    </recommendedName>
</protein>
<evidence type="ECO:0000256" key="10">
    <source>
        <dbReference type="SAM" id="MobiDB-lite"/>
    </source>
</evidence>